<reference evidence="2 3" key="1">
    <citation type="submission" date="2020-08" db="EMBL/GenBank/DDBJ databases">
        <authorList>
            <person name="Seo M.-J."/>
        </authorList>
    </citation>
    <scope>NUCLEOTIDE SEQUENCE [LARGE SCALE GENOMIC DNA]</scope>
    <source>
        <strain evidence="2 3">MBLA0160</strain>
    </source>
</reference>
<evidence type="ECO:0000313" key="2">
    <source>
        <dbReference type="EMBL" id="MBB6646901.1"/>
    </source>
</evidence>
<dbReference type="EMBL" id="JACKXD010000003">
    <property type="protein sequence ID" value="MBB6646901.1"/>
    <property type="molecule type" value="Genomic_DNA"/>
</dbReference>
<protein>
    <submittedName>
        <fullName evidence="2">Uncharacterized protein</fullName>
    </submittedName>
</protein>
<dbReference type="Pfam" id="PF25260">
    <property type="entry name" value="DUF7861"/>
    <property type="match status" value="1"/>
</dbReference>
<proteinExistence type="predicted"/>
<dbReference type="Proteomes" id="UP000546257">
    <property type="component" value="Unassembled WGS sequence"/>
</dbReference>
<evidence type="ECO:0000256" key="1">
    <source>
        <dbReference type="SAM" id="MobiDB-lite"/>
    </source>
</evidence>
<feature type="compositionally biased region" description="Basic and acidic residues" evidence="1">
    <location>
        <begin position="1"/>
        <end position="17"/>
    </location>
</feature>
<gene>
    <name evidence="2" type="ORF">H5V44_11500</name>
</gene>
<dbReference type="AlphaFoldDB" id="A0A7J9SNU6"/>
<evidence type="ECO:0000313" key="3">
    <source>
        <dbReference type="Proteomes" id="UP000546257"/>
    </source>
</evidence>
<dbReference type="InterPro" id="IPR057183">
    <property type="entry name" value="DUF7861"/>
</dbReference>
<organism evidence="2 3">
    <name type="scientific">Halobellus ruber</name>
    <dbReference type="NCBI Taxonomy" id="2761102"/>
    <lineage>
        <taxon>Archaea</taxon>
        <taxon>Methanobacteriati</taxon>
        <taxon>Methanobacteriota</taxon>
        <taxon>Stenosarchaea group</taxon>
        <taxon>Halobacteria</taxon>
        <taxon>Halobacteriales</taxon>
        <taxon>Haloferacaceae</taxon>
        <taxon>Halobellus</taxon>
    </lineage>
</organism>
<sequence>MNHDRLHAREPTHDADRWSTGTVEAIERRDGHCIVTVEADDGDAVELVVTLAVRDLFLRRLPISEDASPVGERVWYRKHGGSG</sequence>
<comment type="caution">
    <text evidence="2">The sequence shown here is derived from an EMBL/GenBank/DDBJ whole genome shotgun (WGS) entry which is preliminary data.</text>
</comment>
<accession>A0A7J9SNU6</accession>
<feature type="region of interest" description="Disordered" evidence="1">
    <location>
        <begin position="1"/>
        <end position="21"/>
    </location>
</feature>
<keyword evidence="3" id="KW-1185">Reference proteome</keyword>
<dbReference type="RefSeq" id="WP_185193239.1">
    <property type="nucleotide sequence ID" value="NZ_JACKXD010000003.1"/>
</dbReference>
<name>A0A7J9SNU6_9EURY</name>